<dbReference type="AlphaFoldDB" id="A0A663MGT7"/>
<evidence type="ECO:0000313" key="3">
    <source>
        <dbReference type="Proteomes" id="UP000472269"/>
    </source>
</evidence>
<organism evidence="2 3">
    <name type="scientific">Athene cunicularia</name>
    <name type="common">Burrowing owl</name>
    <name type="synonym">Speotyto cunicularia</name>
    <dbReference type="NCBI Taxonomy" id="194338"/>
    <lineage>
        <taxon>Eukaryota</taxon>
        <taxon>Metazoa</taxon>
        <taxon>Chordata</taxon>
        <taxon>Craniata</taxon>
        <taxon>Vertebrata</taxon>
        <taxon>Euteleostomi</taxon>
        <taxon>Archelosauria</taxon>
        <taxon>Archosauria</taxon>
        <taxon>Dinosauria</taxon>
        <taxon>Saurischia</taxon>
        <taxon>Theropoda</taxon>
        <taxon>Coelurosauria</taxon>
        <taxon>Aves</taxon>
        <taxon>Neognathae</taxon>
        <taxon>Neoaves</taxon>
        <taxon>Telluraves</taxon>
        <taxon>Strigiformes</taxon>
        <taxon>Strigidae</taxon>
        <taxon>Athene</taxon>
    </lineage>
</organism>
<protein>
    <recommendedName>
        <fullName evidence="1">TOG domain-containing protein</fullName>
    </recommendedName>
</protein>
<dbReference type="InterPro" id="IPR011989">
    <property type="entry name" value="ARM-like"/>
</dbReference>
<reference evidence="2" key="2">
    <citation type="submission" date="2025-09" db="UniProtKB">
        <authorList>
            <consortium name="Ensembl"/>
        </authorList>
    </citation>
    <scope>IDENTIFICATION</scope>
</reference>
<proteinExistence type="predicted"/>
<evidence type="ECO:0000313" key="2">
    <source>
        <dbReference type="Ensembl" id="ENSACUP00000010518.1"/>
    </source>
</evidence>
<accession>A0A663MGT7</accession>
<dbReference type="GO" id="GO:0008017">
    <property type="term" value="F:microtubule binding"/>
    <property type="evidence" value="ECO:0007669"/>
    <property type="project" value="TreeGrafter"/>
</dbReference>
<dbReference type="GO" id="GO:0000226">
    <property type="term" value="P:microtubule cytoskeleton organization"/>
    <property type="evidence" value="ECO:0007669"/>
    <property type="project" value="TreeGrafter"/>
</dbReference>
<feature type="domain" description="TOG" evidence="1">
    <location>
        <begin position="179"/>
        <end position="408"/>
    </location>
</feature>
<dbReference type="InterPro" id="IPR024395">
    <property type="entry name" value="CLASP_N_dom"/>
</dbReference>
<dbReference type="Ensembl" id="ENSACUT00000011218.1">
    <property type="protein sequence ID" value="ENSACUP00000010518.1"/>
    <property type="gene ID" value="ENSACUG00000007113.1"/>
</dbReference>
<dbReference type="OMA" id="SICCKRV"/>
<sequence length="408" mass="45369">MDHEVDGVAQVLLQRMGDSSKFIQKAADQSLDIMVKSVTPARAVTALRASGVQHRNVLVRRCAAKHLLTVMEQPGAEKLLSGARDRTELLVRTVVSLAQDSHQDTRSYGRKMLNVLMSHKKFQRYLKQSVPSRDLEDVMKTLKQKLLSKGLSLCLFVCLRSHSDVLSLPRQTARRTSLRAAEETDQLNELSNLLTAKEFETRREGVLLLLDLCKSSPQFVSTNIVRIFDVFVLRLLDCNKKVNQQALEVLALIIPMLTDALHPVLLSVVSAVIDNLNSKHSGIYAAAVKALEAAMAHLDHRLLLQAFANRVRFLSGQALLDVTEHLSALVVSLYPWKPQAVKHYALPVLWFFLGNKAPPVRSRNVRAVAAKLAKTLYQVMGLSLKDHAATQPQHVVKNLSDILGLKVG</sequence>
<dbReference type="InterPro" id="IPR016024">
    <property type="entry name" value="ARM-type_fold"/>
</dbReference>
<evidence type="ECO:0000259" key="1">
    <source>
        <dbReference type="SMART" id="SM01349"/>
    </source>
</evidence>
<dbReference type="SUPFAM" id="SSF48371">
    <property type="entry name" value="ARM repeat"/>
    <property type="match status" value="1"/>
</dbReference>
<dbReference type="Proteomes" id="UP000472269">
    <property type="component" value="Unplaced"/>
</dbReference>
<name>A0A663MGT7_ATHCN</name>
<dbReference type="GO" id="GO:0005929">
    <property type="term" value="C:cilium"/>
    <property type="evidence" value="ECO:0007669"/>
    <property type="project" value="TreeGrafter"/>
</dbReference>
<reference evidence="2" key="1">
    <citation type="submission" date="2025-08" db="UniProtKB">
        <authorList>
            <consortium name="Ensembl"/>
        </authorList>
    </citation>
    <scope>IDENTIFICATION</scope>
</reference>
<dbReference type="PANTHER" id="PTHR21567:SF42">
    <property type="entry name" value="TOG ARRAY REGULATOR OF AXONEMAL MICROTUBULES PROTEIN 2"/>
    <property type="match status" value="1"/>
</dbReference>
<dbReference type="GO" id="GO:0005881">
    <property type="term" value="C:cytoplasmic microtubule"/>
    <property type="evidence" value="ECO:0007669"/>
    <property type="project" value="TreeGrafter"/>
</dbReference>
<dbReference type="Pfam" id="PF12348">
    <property type="entry name" value="CLASP_N"/>
    <property type="match status" value="1"/>
</dbReference>
<dbReference type="InterPro" id="IPR034085">
    <property type="entry name" value="TOG"/>
</dbReference>
<dbReference type="SMART" id="SM01349">
    <property type="entry name" value="TOG"/>
    <property type="match status" value="1"/>
</dbReference>
<dbReference type="PANTHER" id="PTHR21567">
    <property type="entry name" value="CLASP"/>
    <property type="match status" value="1"/>
</dbReference>
<dbReference type="Gene3D" id="1.25.10.10">
    <property type="entry name" value="Leucine-rich Repeat Variant"/>
    <property type="match status" value="2"/>
</dbReference>
<keyword evidence="3" id="KW-1185">Reference proteome</keyword>